<evidence type="ECO:0000256" key="4">
    <source>
        <dbReference type="ARBA" id="ARBA00022737"/>
    </source>
</evidence>
<evidence type="ECO:0000313" key="14">
    <source>
        <dbReference type="EMBL" id="MPC19295.1"/>
    </source>
</evidence>
<keyword evidence="4" id="KW-0677">Repeat</keyword>
<dbReference type="AlphaFoldDB" id="A0A5B7DE01"/>
<keyword evidence="8" id="KW-0238">DNA-binding</keyword>
<comment type="similarity">
    <text evidence="2">Belongs to the krueppel C2H2-type zinc-finger protein family.</text>
</comment>
<dbReference type="FunFam" id="3.30.160.60:FF:000075">
    <property type="entry name" value="Putative zinc finger protein 536"/>
    <property type="match status" value="2"/>
</dbReference>
<dbReference type="FunFam" id="3.30.160.60:FF:000145">
    <property type="entry name" value="Zinc finger protein 574"/>
    <property type="match status" value="1"/>
</dbReference>
<keyword evidence="9" id="KW-0804">Transcription</keyword>
<keyword evidence="6" id="KW-0862">Zinc</keyword>
<dbReference type="GO" id="GO:0003677">
    <property type="term" value="F:DNA binding"/>
    <property type="evidence" value="ECO:0007669"/>
    <property type="project" value="UniProtKB-KW"/>
</dbReference>
<protein>
    <submittedName>
        <fullName evidence="14">Zinc finger protein 64, isoforms 1 and 2</fullName>
    </submittedName>
</protein>
<evidence type="ECO:0000256" key="12">
    <source>
        <dbReference type="SAM" id="MobiDB-lite"/>
    </source>
</evidence>
<keyword evidence="7" id="KW-0805">Transcription regulation</keyword>
<feature type="domain" description="C2H2-type" evidence="13">
    <location>
        <begin position="236"/>
        <end position="263"/>
    </location>
</feature>
<feature type="region of interest" description="Disordered" evidence="12">
    <location>
        <begin position="135"/>
        <end position="161"/>
    </location>
</feature>
<feature type="region of interest" description="Disordered" evidence="12">
    <location>
        <begin position="26"/>
        <end position="100"/>
    </location>
</feature>
<evidence type="ECO:0000313" key="15">
    <source>
        <dbReference type="Proteomes" id="UP000324222"/>
    </source>
</evidence>
<sequence>MASGLLSLKWNNHRSTFFHILSTIRSKSSSASIPTPSPTVPRVPPNPISPSPSAGSASESVSEDCSQAHSEVNEQPSLPNAQESTHRAAEPASSQSQQAVPEVILDEPGVKEEPQEIEEEITDTKEIFESHDFEHPAEGDSLSDKGPGAGGGPTAFEPQMLGSQPQSMEDLVAQAIPGSSGLQGNNVSLWEGEGSFPMEGFTGDGSRPPQMGRGRESVEEAATPQWPEWFGSGLGHTCHFCGKTFLKKFNLVTHVRIHTGERPFHCPYCPYRANHCSHLKSHDASQPCFAVTQVKGPRRQHECHHCHYIARDKTDLRKHMYTHTGEALSFTCKVGGGQRGQRTFPMCPVCGHPARDNVDLRRHLRVHTGEKPFACHLCPYRATQNNNLKRHLAFRHQLNVWSSTRGKSPSRGRNMFVCGFCGYCARDNDNLNRHIRTHTGEKPFACPYCPHRTTQKSHLKNHVALRHEKEIAESQKMY</sequence>
<evidence type="ECO:0000256" key="8">
    <source>
        <dbReference type="ARBA" id="ARBA00023125"/>
    </source>
</evidence>
<gene>
    <name evidence="14" type="primary">ZFP64_2</name>
    <name evidence="14" type="ORF">E2C01_012208</name>
</gene>
<evidence type="ECO:0000256" key="11">
    <source>
        <dbReference type="PROSITE-ProRule" id="PRU00042"/>
    </source>
</evidence>
<feature type="compositionally biased region" description="Low complexity" evidence="12">
    <location>
        <begin position="51"/>
        <end position="60"/>
    </location>
</feature>
<keyword evidence="10" id="KW-0539">Nucleus</keyword>
<evidence type="ECO:0000256" key="6">
    <source>
        <dbReference type="ARBA" id="ARBA00022833"/>
    </source>
</evidence>
<dbReference type="PANTHER" id="PTHR24394">
    <property type="entry name" value="ZINC FINGER PROTEIN"/>
    <property type="match status" value="1"/>
</dbReference>
<dbReference type="Gene3D" id="3.30.160.60">
    <property type="entry name" value="Classic Zinc Finger"/>
    <property type="match status" value="6"/>
</dbReference>
<evidence type="ECO:0000256" key="1">
    <source>
        <dbReference type="ARBA" id="ARBA00004123"/>
    </source>
</evidence>
<reference evidence="14 15" key="1">
    <citation type="submission" date="2019-05" db="EMBL/GenBank/DDBJ databases">
        <title>Another draft genome of Portunus trituberculatus and its Hox gene families provides insights of decapod evolution.</title>
        <authorList>
            <person name="Jeong J.-H."/>
            <person name="Song I."/>
            <person name="Kim S."/>
            <person name="Choi T."/>
            <person name="Kim D."/>
            <person name="Ryu S."/>
            <person name="Kim W."/>
        </authorList>
    </citation>
    <scope>NUCLEOTIDE SEQUENCE [LARGE SCALE GENOMIC DNA]</scope>
    <source>
        <tissue evidence="14">Muscle</tissue>
    </source>
</reference>
<evidence type="ECO:0000256" key="2">
    <source>
        <dbReference type="ARBA" id="ARBA00006991"/>
    </source>
</evidence>
<dbReference type="PROSITE" id="PS00028">
    <property type="entry name" value="ZINC_FINGER_C2H2_1"/>
    <property type="match status" value="1"/>
</dbReference>
<evidence type="ECO:0000256" key="7">
    <source>
        <dbReference type="ARBA" id="ARBA00023015"/>
    </source>
</evidence>
<evidence type="ECO:0000256" key="5">
    <source>
        <dbReference type="ARBA" id="ARBA00022771"/>
    </source>
</evidence>
<dbReference type="PANTHER" id="PTHR24394:SF44">
    <property type="entry name" value="ZINC FINGER PROTEIN 271-LIKE"/>
    <property type="match status" value="1"/>
</dbReference>
<proteinExistence type="inferred from homology"/>
<comment type="subcellular location">
    <subcellularLocation>
        <location evidence="1">Nucleus</location>
    </subcellularLocation>
</comment>
<feature type="compositionally biased region" description="Low complexity" evidence="12">
    <location>
        <begin position="90"/>
        <end position="100"/>
    </location>
</feature>
<name>A0A5B7DE01_PORTR</name>
<feature type="compositionally biased region" description="Pro residues" evidence="12">
    <location>
        <begin position="35"/>
        <end position="50"/>
    </location>
</feature>
<dbReference type="EMBL" id="VSRR010000758">
    <property type="protein sequence ID" value="MPC19295.1"/>
    <property type="molecule type" value="Genomic_DNA"/>
</dbReference>
<dbReference type="Pfam" id="PF00096">
    <property type="entry name" value="zf-C2H2"/>
    <property type="match status" value="2"/>
</dbReference>
<keyword evidence="15" id="KW-1185">Reference proteome</keyword>
<evidence type="ECO:0000256" key="10">
    <source>
        <dbReference type="ARBA" id="ARBA00023242"/>
    </source>
</evidence>
<organism evidence="14 15">
    <name type="scientific">Portunus trituberculatus</name>
    <name type="common">Swimming crab</name>
    <name type="synonym">Neptunus trituberculatus</name>
    <dbReference type="NCBI Taxonomy" id="210409"/>
    <lineage>
        <taxon>Eukaryota</taxon>
        <taxon>Metazoa</taxon>
        <taxon>Ecdysozoa</taxon>
        <taxon>Arthropoda</taxon>
        <taxon>Crustacea</taxon>
        <taxon>Multicrustacea</taxon>
        <taxon>Malacostraca</taxon>
        <taxon>Eumalacostraca</taxon>
        <taxon>Eucarida</taxon>
        <taxon>Decapoda</taxon>
        <taxon>Pleocyemata</taxon>
        <taxon>Brachyura</taxon>
        <taxon>Eubrachyura</taxon>
        <taxon>Portunoidea</taxon>
        <taxon>Portunidae</taxon>
        <taxon>Portuninae</taxon>
        <taxon>Portunus</taxon>
    </lineage>
</organism>
<dbReference type="PROSITE" id="PS50157">
    <property type="entry name" value="ZINC_FINGER_C2H2_2"/>
    <property type="match status" value="5"/>
</dbReference>
<dbReference type="OrthoDB" id="6359816at2759"/>
<feature type="domain" description="C2H2-type" evidence="13">
    <location>
        <begin position="345"/>
        <end position="372"/>
    </location>
</feature>
<feature type="domain" description="C2H2-type" evidence="13">
    <location>
        <begin position="444"/>
        <end position="472"/>
    </location>
</feature>
<feature type="region of interest" description="Disordered" evidence="12">
    <location>
        <begin position="192"/>
        <end position="214"/>
    </location>
</feature>
<evidence type="ECO:0000256" key="9">
    <source>
        <dbReference type="ARBA" id="ARBA00023163"/>
    </source>
</evidence>
<evidence type="ECO:0000256" key="3">
    <source>
        <dbReference type="ARBA" id="ARBA00022723"/>
    </source>
</evidence>
<dbReference type="SUPFAM" id="SSF57667">
    <property type="entry name" value="beta-beta-alpha zinc fingers"/>
    <property type="match status" value="3"/>
</dbReference>
<feature type="domain" description="C2H2-type" evidence="13">
    <location>
        <begin position="301"/>
        <end position="328"/>
    </location>
</feature>
<feature type="compositionally biased region" description="Polar residues" evidence="12">
    <location>
        <begin position="64"/>
        <end position="83"/>
    </location>
</feature>
<evidence type="ECO:0000259" key="13">
    <source>
        <dbReference type="PROSITE" id="PS50157"/>
    </source>
</evidence>
<dbReference type="GO" id="GO:0008270">
    <property type="term" value="F:zinc ion binding"/>
    <property type="evidence" value="ECO:0007669"/>
    <property type="project" value="UniProtKB-KW"/>
</dbReference>
<keyword evidence="3" id="KW-0479">Metal-binding</keyword>
<dbReference type="GO" id="GO:0000981">
    <property type="term" value="F:DNA-binding transcription factor activity, RNA polymerase II-specific"/>
    <property type="evidence" value="ECO:0007669"/>
    <property type="project" value="TreeGrafter"/>
</dbReference>
<dbReference type="Proteomes" id="UP000324222">
    <property type="component" value="Unassembled WGS sequence"/>
</dbReference>
<dbReference type="GO" id="GO:0005634">
    <property type="term" value="C:nucleus"/>
    <property type="evidence" value="ECO:0007669"/>
    <property type="project" value="UniProtKB-SubCell"/>
</dbReference>
<comment type="caution">
    <text evidence="14">The sequence shown here is derived from an EMBL/GenBank/DDBJ whole genome shotgun (WGS) entry which is preliminary data.</text>
</comment>
<dbReference type="SMART" id="SM00355">
    <property type="entry name" value="ZnF_C2H2"/>
    <property type="match status" value="7"/>
</dbReference>
<dbReference type="InterPro" id="IPR013087">
    <property type="entry name" value="Znf_C2H2_type"/>
</dbReference>
<keyword evidence="5 11" id="KW-0863">Zinc-finger</keyword>
<dbReference type="InterPro" id="IPR036236">
    <property type="entry name" value="Znf_C2H2_sf"/>
</dbReference>
<feature type="domain" description="C2H2-type" evidence="13">
    <location>
        <begin position="416"/>
        <end position="443"/>
    </location>
</feature>
<accession>A0A5B7DE01</accession>